<keyword evidence="1" id="KW-0812">Transmembrane</keyword>
<organism evidence="2 3">
    <name type="scientific">Microlunatus parietis</name>
    <dbReference type="NCBI Taxonomy" id="682979"/>
    <lineage>
        <taxon>Bacteria</taxon>
        <taxon>Bacillati</taxon>
        <taxon>Actinomycetota</taxon>
        <taxon>Actinomycetes</taxon>
        <taxon>Propionibacteriales</taxon>
        <taxon>Propionibacteriaceae</taxon>
        <taxon>Microlunatus</taxon>
    </lineage>
</organism>
<dbReference type="Proteomes" id="UP000569914">
    <property type="component" value="Unassembled WGS sequence"/>
</dbReference>
<evidence type="ECO:0000313" key="2">
    <source>
        <dbReference type="EMBL" id="NYE75126.1"/>
    </source>
</evidence>
<keyword evidence="1" id="KW-1133">Transmembrane helix</keyword>
<sequence>MTTSQVSTDATATRVRRLVRVAGLATAGHWLLYVIEKVYLAGQGRIGMVGSPIPPEAYADIPNPALAQLGNAAFGLVPVAIAVLAITPAGRRIPRPLLLLGLCVVLALTLALGALLLGQGNWLHLAIAAAGLVAIVSLAAASFLRLPGTAHARPVSDR</sequence>
<dbReference type="EMBL" id="JACCBU010000001">
    <property type="protein sequence ID" value="NYE75126.1"/>
    <property type="molecule type" value="Genomic_DNA"/>
</dbReference>
<feature type="transmembrane region" description="Helical" evidence="1">
    <location>
        <begin position="97"/>
        <end position="116"/>
    </location>
</feature>
<dbReference type="AlphaFoldDB" id="A0A7Y9IEG4"/>
<reference evidence="2 3" key="1">
    <citation type="submission" date="2020-07" db="EMBL/GenBank/DDBJ databases">
        <title>Sequencing the genomes of 1000 actinobacteria strains.</title>
        <authorList>
            <person name="Klenk H.-P."/>
        </authorList>
    </citation>
    <scope>NUCLEOTIDE SEQUENCE [LARGE SCALE GENOMIC DNA]</scope>
    <source>
        <strain evidence="2 3">DSM 22083</strain>
    </source>
</reference>
<protein>
    <submittedName>
        <fullName evidence="2">Uncharacterized protein</fullName>
    </submittedName>
</protein>
<accession>A0A7Y9IEG4</accession>
<feature type="transmembrane region" description="Helical" evidence="1">
    <location>
        <begin position="122"/>
        <end position="144"/>
    </location>
</feature>
<evidence type="ECO:0000313" key="3">
    <source>
        <dbReference type="Proteomes" id="UP000569914"/>
    </source>
</evidence>
<keyword evidence="3" id="KW-1185">Reference proteome</keyword>
<name>A0A7Y9IEG4_9ACTN</name>
<dbReference type="RefSeq" id="WP_179757685.1">
    <property type="nucleotide sequence ID" value="NZ_JACCBU010000001.1"/>
</dbReference>
<comment type="caution">
    <text evidence="2">The sequence shown here is derived from an EMBL/GenBank/DDBJ whole genome shotgun (WGS) entry which is preliminary data.</text>
</comment>
<keyword evidence="1" id="KW-0472">Membrane</keyword>
<gene>
    <name evidence="2" type="ORF">BKA15_006455</name>
</gene>
<feature type="transmembrane region" description="Helical" evidence="1">
    <location>
        <begin position="65"/>
        <end position="85"/>
    </location>
</feature>
<proteinExistence type="predicted"/>
<evidence type="ECO:0000256" key="1">
    <source>
        <dbReference type="SAM" id="Phobius"/>
    </source>
</evidence>